<accession>A0A015J606</accession>
<dbReference type="InterPro" id="IPR006571">
    <property type="entry name" value="TLDc_dom"/>
</dbReference>
<feature type="domain" description="TLDc" evidence="2">
    <location>
        <begin position="296"/>
        <end position="464"/>
    </location>
</feature>
<evidence type="ECO:0000313" key="4">
    <source>
        <dbReference type="Proteomes" id="UP000022910"/>
    </source>
</evidence>
<evidence type="ECO:0000313" key="3">
    <source>
        <dbReference type="EMBL" id="EXX64972.1"/>
    </source>
</evidence>
<evidence type="ECO:0000259" key="2">
    <source>
        <dbReference type="PROSITE" id="PS51886"/>
    </source>
</evidence>
<dbReference type="SUPFAM" id="SSF54695">
    <property type="entry name" value="POZ domain"/>
    <property type="match status" value="1"/>
</dbReference>
<comment type="caution">
    <text evidence="3">The sequence shown here is derived from an EMBL/GenBank/DDBJ whole genome shotgun (WGS) entry which is preliminary data.</text>
</comment>
<dbReference type="Gene3D" id="3.30.710.10">
    <property type="entry name" value="Potassium Channel Kv1.1, Chain A"/>
    <property type="match status" value="1"/>
</dbReference>
<sequence>MSSKFLVELSNDYEKLFETEIGYDVIIYAGEEPNVKEIHAHSNILCIRSKYFRTAFSNEWAEKIDGKFIFRKPNISPHLFNIILRFIYSGNIELKNLQGSDVLKLLIAVDELNIQQLISHIQEYLINHQTEFLHQNPTGILETVYQHETFTDLWNFCLEKVCEDPKILFNSDNFTNLKAPLLELLLKRDDLNMDEIEIWESLLRWCFTQQNIKNDPTKWSKEDITKIERSLHRFIPLIRFYNISPTDFFYKVYCYKEILPQDLIHNLLEFHIVPNMKPKTNVAPPRKYLKFKLDSTLIESKHVSLFASWIDKKDSSYYNSKNCPYEFKLLYRSGQDGFNAESFHKNCDNKGATIWIAKIKGSTQLIGGYNPLDWGGNCGQKNTTDSFLFNFTDGNDISSVKLGPINNLTGASAIYCYNNQGPSMGSLNSKNSNNWSYYAGSTTYPNIGIPSKFTIENYETFSIVKQ</sequence>
<reference evidence="3 4" key="1">
    <citation type="submission" date="2014-02" db="EMBL/GenBank/DDBJ databases">
        <title>Single nucleus genome sequencing reveals high similarity among nuclei of an endomycorrhizal fungus.</title>
        <authorList>
            <person name="Lin K."/>
            <person name="Geurts R."/>
            <person name="Zhang Z."/>
            <person name="Limpens E."/>
            <person name="Saunders D.G."/>
            <person name="Mu D."/>
            <person name="Pang E."/>
            <person name="Cao H."/>
            <person name="Cha H."/>
            <person name="Lin T."/>
            <person name="Zhou Q."/>
            <person name="Shang Y."/>
            <person name="Li Y."/>
            <person name="Ivanov S."/>
            <person name="Sharma T."/>
            <person name="Velzen R.V."/>
            <person name="Ruijter N.D."/>
            <person name="Aanen D.K."/>
            <person name="Win J."/>
            <person name="Kamoun S."/>
            <person name="Bisseling T."/>
            <person name="Huang S."/>
        </authorList>
    </citation>
    <scope>NUCLEOTIDE SEQUENCE [LARGE SCALE GENOMIC DNA]</scope>
    <source>
        <strain evidence="4">DAOM197198w</strain>
    </source>
</reference>
<feature type="domain" description="BTB" evidence="1">
    <location>
        <begin position="23"/>
        <end position="96"/>
    </location>
</feature>
<dbReference type="PANTHER" id="PTHR24410">
    <property type="entry name" value="HL07962P-RELATED"/>
    <property type="match status" value="1"/>
</dbReference>
<dbReference type="Pfam" id="PF07534">
    <property type="entry name" value="TLD"/>
    <property type="match status" value="1"/>
</dbReference>
<gene>
    <name evidence="3" type="ORF">RirG_137770</name>
</gene>
<dbReference type="InterPro" id="IPR011333">
    <property type="entry name" value="SKP1/BTB/POZ_sf"/>
</dbReference>
<dbReference type="HOGENOM" id="CLU_021542_0_1_1"/>
<dbReference type="PROSITE" id="PS50097">
    <property type="entry name" value="BTB"/>
    <property type="match status" value="1"/>
</dbReference>
<organism evidence="3 4">
    <name type="scientific">Rhizophagus irregularis (strain DAOM 197198w)</name>
    <name type="common">Glomus intraradices</name>
    <dbReference type="NCBI Taxonomy" id="1432141"/>
    <lineage>
        <taxon>Eukaryota</taxon>
        <taxon>Fungi</taxon>
        <taxon>Fungi incertae sedis</taxon>
        <taxon>Mucoromycota</taxon>
        <taxon>Glomeromycotina</taxon>
        <taxon>Glomeromycetes</taxon>
        <taxon>Glomerales</taxon>
        <taxon>Glomeraceae</taxon>
        <taxon>Rhizophagus</taxon>
    </lineage>
</organism>
<dbReference type="CDD" id="cd18186">
    <property type="entry name" value="BTB_POZ_ZBTB_KLHL-like"/>
    <property type="match status" value="1"/>
</dbReference>
<dbReference type="Gene3D" id="1.25.40.420">
    <property type="match status" value="1"/>
</dbReference>
<name>A0A015J606_RHIIW</name>
<evidence type="ECO:0008006" key="5">
    <source>
        <dbReference type="Google" id="ProtNLM"/>
    </source>
</evidence>
<evidence type="ECO:0000259" key="1">
    <source>
        <dbReference type="PROSITE" id="PS50097"/>
    </source>
</evidence>
<dbReference type="PROSITE" id="PS51886">
    <property type="entry name" value="TLDC"/>
    <property type="match status" value="1"/>
</dbReference>
<dbReference type="PANTHER" id="PTHR24410:SF23">
    <property type="entry name" value="BTB DOMAIN-CONTAINING PROTEIN-RELATED"/>
    <property type="match status" value="1"/>
</dbReference>
<dbReference type="Proteomes" id="UP000022910">
    <property type="component" value="Unassembled WGS sequence"/>
</dbReference>
<dbReference type="SMART" id="SM00225">
    <property type="entry name" value="BTB"/>
    <property type="match status" value="1"/>
</dbReference>
<dbReference type="Pfam" id="PF00651">
    <property type="entry name" value="BTB"/>
    <property type="match status" value="1"/>
</dbReference>
<dbReference type="AlphaFoldDB" id="A0A015J606"/>
<keyword evidence="4" id="KW-1185">Reference proteome</keyword>
<dbReference type="InterPro" id="IPR000210">
    <property type="entry name" value="BTB/POZ_dom"/>
</dbReference>
<protein>
    <recommendedName>
        <fullName evidence="5">Btb/poz domain-containing protein 19-like</fullName>
    </recommendedName>
</protein>
<dbReference type="EMBL" id="JEMT01022643">
    <property type="protein sequence ID" value="EXX64972.1"/>
    <property type="molecule type" value="Genomic_DNA"/>
</dbReference>
<proteinExistence type="predicted"/>
<dbReference type="InterPro" id="IPR051481">
    <property type="entry name" value="BTB-POZ/Galectin-3-binding"/>
</dbReference>